<dbReference type="Proteomes" id="UP000583929">
    <property type="component" value="Unassembled WGS sequence"/>
</dbReference>
<evidence type="ECO:0000313" key="4">
    <source>
        <dbReference type="EMBL" id="KAF4394083.1"/>
    </source>
</evidence>
<reference evidence="4 5" key="1">
    <citation type="journal article" date="2020" name="bioRxiv">
        <title>Sequence and annotation of 42 cannabis genomes reveals extensive copy number variation in cannabinoid synthesis and pathogen resistance genes.</title>
        <authorList>
            <person name="Mckernan K.J."/>
            <person name="Helbert Y."/>
            <person name="Kane L.T."/>
            <person name="Ebling H."/>
            <person name="Zhang L."/>
            <person name="Liu B."/>
            <person name="Eaton Z."/>
            <person name="Mclaughlin S."/>
            <person name="Kingan S."/>
            <person name="Baybayan P."/>
            <person name="Concepcion G."/>
            <person name="Jordan M."/>
            <person name="Riva A."/>
            <person name="Barbazuk W."/>
            <person name="Harkins T."/>
        </authorList>
    </citation>
    <scope>NUCLEOTIDE SEQUENCE [LARGE SCALE GENOMIC DNA]</scope>
    <source>
        <strain evidence="5">cv. Jamaican Lion 4</strain>
        <tissue evidence="4">Leaf</tissue>
    </source>
</reference>
<feature type="region of interest" description="Disordered" evidence="3">
    <location>
        <begin position="1"/>
        <end position="21"/>
    </location>
</feature>
<dbReference type="PANTHER" id="PTHR31342:SF16">
    <property type="entry name" value="TALIN_MIDDLE DOMAIN-CONTAINING PROTEIN"/>
    <property type="match status" value="1"/>
</dbReference>
<evidence type="ECO:0000313" key="5">
    <source>
        <dbReference type="Proteomes" id="UP000583929"/>
    </source>
</evidence>
<evidence type="ECO:0000256" key="1">
    <source>
        <dbReference type="ARBA" id="ARBA00023054"/>
    </source>
</evidence>
<keyword evidence="5" id="KW-1185">Reference proteome</keyword>
<comment type="caution">
    <text evidence="4">The sequence shown here is derived from an EMBL/GenBank/DDBJ whole genome shotgun (WGS) entry which is preliminary data.</text>
</comment>
<name>A0A7J6HFJ8_CANSA</name>
<sequence>MAREKVYNMDENDHNDDEITKNNISRTNSFEKFSSDVYSSPDTPTSVLSELACSDFNEPNMKVARVSGSASPLLLSLRVQALGKLNPIDIVNKHLWLHYSQNTQSFDNNSTILGQKNSQNLDMNETILSNDGDNIDKNISNMALEKDSSRGLLVTKSKWSSLLSEHPKTILSKAVLEQPPTPLFLSRGGEPTPSPPLKAIGNIGGGPPPPPPPFGAKISLRPKKTDSKLKRSTQIGNLYRRLKSKVEGTNNNPNGKKSNGIRSGTNGGKQGMADALAEITKRSAYFRKIEEDVEKYTNPILELKSSISCFETKDKDKLLKFHKNVELVLSRFEGFPIKKLETLRISSSLYIKFDNIINELRNWKIESPMGQLLDKLDRYFDKIKREVETLERTKEEESMKFKTHNVHFDFNILITIKESMVDVSSSCMELALKERREAYNKVGEENKRTSERMKSSSKILWRAFEFAFRVYTFAGGHDD</sequence>
<feature type="compositionally biased region" description="Basic and acidic residues" evidence="3">
    <location>
        <begin position="1"/>
        <end position="20"/>
    </location>
</feature>
<protein>
    <submittedName>
        <fullName evidence="4">Uncharacterized protein</fullName>
    </submittedName>
</protein>
<feature type="non-terminal residue" evidence="4">
    <location>
        <position position="1"/>
    </location>
</feature>
<feature type="coiled-coil region" evidence="2">
    <location>
        <begin position="373"/>
        <end position="400"/>
    </location>
</feature>
<evidence type="ECO:0000256" key="2">
    <source>
        <dbReference type="SAM" id="Coils"/>
    </source>
</evidence>
<feature type="compositionally biased region" description="Polar residues" evidence="3">
    <location>
        <begin position="247"/>
        <end position="264"/>
    </location>
</feature>
<gene>
    <name evidence="4" type="ORF">G4B88_026052</name>
</gene>
<dbReference type="InterPro" id="IPR040265">
    <property type="entry name" value="CHUP1/IPGA1-like"/>
</dbReference>
<evidence type="ECO:0000256" key="3">
    <source>
        <dbReference type="SAM" id="MobiDB-lite"/>
    </source>
</evidence>
<dbReference type="AlphaFoldDB" id="A0A7J6HFJ8"/>
<feature type="region of interest" description="Disordered" evidence="3">
    <location>
        <begin position="241"/>
        <end position="270"/>
    </location>
</feature>
<organism evidence="4 5">
    <name type="scientific">Cannabis sativa</name>
    <name type="common">Hemp</name>
    <name type="synonym">Marijuana</name>
    <dbReference type="NCBI Taxonomy" id="3483"/>
    <lineage>
        <taxon>Eukaryota</taxon>
        <taxon>Viridiplantae</taxon>
        <taxon>Streptophyta</taxon>
        <taxon>Embryophyta</taxon>
        <taxon>Tracheophyta</taxon>
        <taxon>Spermatophyta</taxon>
        <taxon>Magnoliopsida</taxon>
        <taxon>eudicotyledons</taxon>
        <taxon>Gunneridae</taxon>
        <taxon>Pentapetalae</taxon>
        <taxon>rosids</taxon>
        <taxon>fabids</taxon>
        <taxon>Rosales</taxon>
        <taxon>Cannabaceae</taxon>
        <taxon>Cannabis</taxon>
    </lineage>
</organism>
<keyword evidence="1 2" id="KW-0175">Coiled coil</keyword>
<dbReference type="EMBL" id="JAATIQ010000047">
    <property type="protein sequence ID" value="KAF4394083.1"/>
    <property type="molecule type" value="Genomic_DNA"/>
</dbReference>
<dbReference type="PANTHER" id="PTHR31342">
    <property type="entry name" value="PROTEIN CHUP1, CHLOROPLASTIC"/>
    <property type="match status" value="1"/>
</dbReference>
<accession>A0A7J6HFJ8</accession>
<proteinExistence type="predicted"/>